<comment type="caution">
    <text evidence="1">The sequence shown here is derived from an EMBL/GenBank/DDBJ whole genome shotgun (WGS) entry which is preliminary data.</text>
</comment>
<reference evidence="1" key="1">
    <citation type="journal article" date="2014" name="Front. Microbiol.">
        <title>High frequency of phylogenetically diverse reductive dehalogenase-homologous genes in deep subseafloor sedimentary metagenomes.</title>
        <authorList>
            <person name="Kawai M."/>
            <person name="Futagami T."/>
            <person name="Toyoda A."/>
            <person name="Takaki Y."/>
            <person name="Nishi S."/>
            <person name="Hori S."/>
            <person name="Arai W."/>
            <person name="Tsubouchi T."/>
            <person name="Morono Y."/>
            <person name="Uchiyama I."/>
            <person name="Ito T."/>
            <person name="Fujiyama A."/>
            <person name="Inagaki F."/>
            <person name="Takami H."/>
        </authorList>
    </citation>
    <scope>NUCLEOTIDE SEQUENCE</scope>
    <source>
        <strain evidence="1">Expedition CK06-06</strain>
    </source>
</reference>
<accession>X1CRH8</accession>
<name>X1CRH8_9ZZZZ</name>
<sequence length="62" mass="6784">MRDKCDPAFIEGGFSTFLAISINLETMEIELASRLSDAVFEVWTFRGLNGVAVVLLDKAFGA</sequence>
<evidence type="ECO:0000313" key="1">
    <source>
        <dbReference type="EMBL" id="GAH11021.1"/>
    </source>
</evidence>
<gene>
    <name evidence="1" type="ORF">S01H4_64501</name>
</gene>
<protein>
    <submittedName>
        <fullName evidence="1">Uncharacterized protein</fullName>
    </submittedName>
</protein>
<dbReference type="EMBL" id="BART01039139">
    <property type="protein sequence ID" value="GAH11021.1"/>
    <property type="molecule type" value="Genomic_DNA"/>
</dbReference>
<dbReference type="AlphaFoldDB" id="X1CRH8"/>
<organism evidence="1">
    <name type="scientific">marine sediment metagenome</name>
    <dbReference type="NCBI Taxonomy" id="412755"/>
    <lineage>
        <taxon>unclassified sequences</taxon>
        <taxon>metagenomes</taxon>
        <taxon>ecological metagenomes</taxon>
    </lineage>
</organism>
<proteinExistence type="predicted"/>
<feature type="non-terminal residue" evidence="1">
    <location>
        <position position="62"/>
    </location>
</feature>